<keyword evidence="6 7" id="KW-0687">Ribonucleoprotein</keyword>
<dbReference type="FunFam" id="1.25.10.10:FF:001501">
    <property type="entry name" value="U3 small nucleolar RNA-associated protein 10"/>
    <property type="match status" value="1"/>
</dbReference>
<evidence type="ECO:0000256" key="2">
    <source>
        <dbReference type="ARBA" id="ARBA00010559"/>
    </source>
</evidence>
<dbReference type="KEGG" id="mbr:MONBRDRAFT_1836"/>
<keyword evidence="10" id="KW-1185">Reference proteome</keyword>
<dbReference type="GO" id="GO:0005730">
    <property type="term" value="C:nucleolus"/>
    <property type="evidence" value="ECO:0007669"/>
    <property type="project" value="UniProtKB-SubCell"/>
</dbReference>
<proteinExistence type="inferred from homology"/>
<dbReference type="Proteomes" id="UP000001357">
    <property type="component" value="Unassembled WGS sequence"/>
</dbReference>
<dbReference type="Pfam" id="PF08146">
    <property type="entry name" value="BP28CT"/>
    <property type="match status" value="1"/>
</dbReference>
<dbReference type="SUPFAM" id="SSF48371">
    <property type="entry name" value="ARM repeat"/>
    <property type="match status" value="1"/>
</dbReference>
<dbReference type="SMART" id="SM01036">
    <property type="entry name" value="BP28CT"/>
    <property type="match status" value="1"/>
</dbReference>
<reference evidence="9 10" key="1">
    <citation type="journal article" date="2008" name="Nature">
        <title>The genome of the choanoflagellate Monosiga brevicollis and the origin of metazoans.</title>
        <authorList>
            <consortium name="JGI Sequencing"/>
            <person name="King N."/>
            <person name="Westbrook M.J."/>
            <person name="Young S.L."/>
            <person name="Kuo A."/>
            <person name="Abedin M."/>
            <person name="Chapman J."/>
            <person name="Fairclough S."/>
            <person name="Hellsten U."/>
            <person name="Isogai Y."/>
            <person name="Letunic I."/>
            <person name="Marr M."/>
            <person name="Pincus D."/>
            <person name="Putnam N."/>
            <person name="Rokas A."/>
            <person name="Wright K.J."/>
            <person name="Zuzow R."/>
            <person name="Dirks W."/>
            <person name="Good M."/>
            <person name="Goodstein D."/>
            <person name="Lemons D."/>
            <person name="Li W."/>
            <person name="Lyons J.B."/>
            <person name="Morris A."/>
            <person name="Nichols S."/>
            <person name="Richter D.J."/>
            <person name="Salamov A."/>
            <person name="Bork P."/>
            <person name="Lim W.A."/>
            <person name="Manning G."/>
            <person name="Miller W.T."/>
            <person name="McGinnis W."/>
            <person name="Shapiro H."/>
            <person name="Tjian R."/>
            <person name="Grigoriev I.V."/>
            <person name="Rokhsar D."/>
        </authorList>
    </citation>
    <scope>NUCLEOTIDE SEQUENCE [LARGE SCALE GENOMIC DNA]</scope>
    <source>
        <strain evidence="10">MX1 / ATCC 50154</strain>
    </source>
</reference>
<dbReference type="Gene3D" id="1.25.10.10">
    <property type="entry name" value="Leucine-rich Repeat Variant"/>
    <property type="match status" value="1"/>
</dbReference>
<dbReference type="InterPro" id="IPR012954">
    <property type="entry name" value="BP28_C_dom"/>
</dbReference>
<keyword evidence="3 7" id="KW-0690">Ribosome biogenesis</keyword>
<gene>
    <name evidence="9" type="ORF">MONBRDRAFT_1836</name>
</gene>
<comment type="subcellular location">
    <subcellularLocation>
        <location evidence="1 7">Nucleus</location>
        <location evidence="1 7">Nucleolus</location>
    </subcellularLocation>
</comment>
<dbReference type="PANTHER" id="PTHR13457:SF1">
    <property type="entry name" value="HEAT REPEAT-CONTAINING PROTEIN 1"/>
    <property type="match status" value="1"/>
</dbReference>
<name>A9UWZ7_MONBE</name>
<dbReference type="OMA" id="CKTTIAY"/>
<comment type="similarity">
    <text evidence="2 7">Belongs to the HEATR1/UTP10 family.</text>
</comment>
<evidence type="ECO:0000256" key="3">
    <source>
        <dbReference type="ARBA" id="ARBA00022517"/>
    </source>
</evidence>
<dbReference type="GO" id="GO:0006364">
    <property type="term" value="P:rRNA processing"/>
    <property type="evidence" value="ECO:0007669"/>
    <property type="project" value="UniProtKB-UniRule"/>
</dbReference>
<dbReference type="InterPro" id="IPR040191">
    <property type="entry name" value="UTP10"/>
</dbReference>
<sequence>VVECMVGCVMKMSDTLFRPLLLQFIDWSTQATAGHGRLVPLFRFAAATTERIRHFFVPYFAHLLKYAADVLGEDEETTELYGSEAQVLVSVILKALQRCFKYDDGEFLTGERFKVLAPLLAAQLDLQDGEGTASYQERMGADVIPVLVEFVSDTRDEKLWKLMNDVVLQKTRAGEPVVREHALMVIEGIYDRVGEEFLSLLPETILYLSELLEDDDLNVERQNKKLIAKIESFLGEPLSNYF</sequence>
<keyword evidence="4 7" id="KW-0698">rRNA processing</keyword>
<dbReference type="RefSeq" id="XP_001745071.1">
    <property type="nucleotide sequence ID" value="XM_001745019.1"/>
</dbReference>
<protein>
    <recommendedName>
        <fullName evidence="7">HEAT repeat-containing protein 1</fullName>
    </recommendedName>
</protein>
<organism evidence="9 10">
    <name type="scientific">Monosiga brevicollis</name>
    <name type="common">Choanoflagellate</name>
    <dbReference type="NCBI Taxonomy" id="81824"/>
    <lineage>
        <taxon>Eukaryota</taxon>
        <taxon>Choanoflagellata</taxon>
        <taxon>Craspedida</taxon>
        <taxon>Salpingoecidae</taxon>
        <taxon>Monosiga</taxon>
    </lineage>
</organism>
<evidence type="ECO:0000256" key="7">
    <source>
        <dbReference type="RuleBase" id="RU367065"/>
    </source>
</evidence>
<dbReference type="InParanoid" id="A9UWZ7"/>
<dbReference type="STRING" id="81824.A9UWZ7"/>
<evidence type="ECO:0000256" key="1">
    <source>
        <dbReference type="ARBA" id="ARBA00004604"/>
    </source>
</evidence>
<dbReference type="PANTHER" id="PTHR13457">
    <property type="entry name" value="BAP28"/>
    <property type="match status" value="1"/>
</dbReference>
<evidence type="ECO:0000313" key="9">
    <source>
        <dbReference type="EMBL" id="EDQ90304.1"/>
    </source>
</evidence>
<evidence type="ECO:0000259" key="8">
    <source>
        <dbReference type="SMART" id="SM01036"/>
    </source>
</evidence>
<evidence type="ECO:0000313" key="10">
    <source>
        <dbReference type="Proteomes" id="UP000001357"/>
    </source>
</evidence>
<accession>A9UWZ7</accession>
<dbReference type="GeneID" id="5890360"/>
<dbReference type="GO" id="GO:1990904">
    <property type="term" value="C:ribonucleoprotein complex"/>
    <property type="evidence" value="ECO:0007669"/>
    <property type="project" value="UniProtKB-KW"/>
</dbReference>
<evidence type="ECO:0000256" key="6">
    <source>
        <dbReference type="ARBA" id="ARBA00023274"/>
    </source>
</evidence>
<feature type="domain" description="BP28 C-terminal" evidence="8">
    <location>
        <begin position="1"/>
        <end position="107"/>
    </location>
</feature>
<dbReference type="InterPro" id="IPR011989">
    <property type="entry name" value="ARM-like"/>
</dbReference>
<evidence type="ECO:0000256" key="4">
    <source>
        <dbReference type="ARBA" id="ARBA00022552"/>
    </source>
</evidence>
<comment type="function">
    <text evidence="7">Involved in nucleolar processing of pre-18S ribosomal RNA.</text>
</comment>
<dbReference type="AlphaFoldDB" id="A9UWZ7"/>
<dbReference type="InterPro" id="IPR016024">
    <property type="entry name" value="ARM-type_fold"/>
</dbReference>
<dbReference type="EMBL" id="CH991548">
    <property type="protein sequence ID" value="EDQ90304.1"/>
    <property type="molecule type" value="Genomic_DNA"/>
</dbReference>
<feature type="non-terminal residue" evidence="9">
    <location>
        <position position="1"/>
    </location>
</feature>
<dbReference type="eggNOG" id="KOG1837">
    <property type="taxonomic scope" value="Eukaryota"/>
</dbReference>
<feature type="non-terminal residue" evidence="9">
    <location>
        <position position="242"/>
    </location>
</feature>
<evidence type="ECO:0000256" key="5">
    <source>
        <dbReference type="ARBA" id="ARBA00023242"/>
    </source>
</evidence>
<keyword evidence="5 7" id="KW-0539">Nucleus</keyword>